<comment type="caution">
    <text evidence="2">The sequence shown here is derived from an EMBL/GenBank/DDBJ whole genome shotgun (WGS) entry which is preliminary data.</text>
</comment>
<accession>A0A4Z2IVQ4</accession>
<organism evidence="2 3">
    <name type="scientific">Liparis tanakae</name>
    <name type="common">Tanaka's snailfish</name>
    <dbReference type="NCBI Taxonomy" id="230148"/>
    <lineage>
        <taxon>Eukaryota</taxon>
        <taxon>Metazoa</taxon>
        <taxon>Chordata</taxon>
        <taxon>Craniata</taxon>
        <taxon>Vertebrata</taxon>
        <taxon>Euteleostomi</taxon>
        <taxon>Actinopterygii</taxon>
        <taxon>Neopterygii</taxon>
        <taxon>Teleostei</taxon>
        <taxon>Neoteleostei</taxon>
        <taxon>Acanthomorphata</taxon>
        <taxon>Eupercaria</taxon>
        <taxon>Perciformes</taxon>
        <taxon>Cottioidei</taxon>
        <taxon>Cottales</taxon>
        <taxon>Liparidae</taxon>
        <taxon>Liparis</taxon>
    </lineage>
</organism>
<feature type="region of interest" description="Disordered" evidence="1">
    <location>
        <begin position="1"/>
        <end position="27"/>
    </location>
</feature>
<dbReference type="Proteomes" id="UP000314294">
    <property type="component" value="Unassembled WGS sequence"/>
</dbReference>
<name>A0A4Z2IVQ4_9TELE</name>
<proteinExistence type="predicted"/>
<feature type="compositionally biased region" description="Basic and acidic residues" evidence="1">
    <location>
        <begin position="1"/>
        <end position="14"/>
    </location>
</feature>
<evidence type="ECO:0000256" key="1">
    <source>
        <dbReference type="SAM" id="MobiDB-lite"/>
    </source>
</evidence>
<dbReference type="AlphaFoldDB" id="A0A4Z2IVQ4"/>
<protein>
    <submittedName>
        <fullName evidence="2">Uncharacterized protein</fullName>
    </submittedName>
</protein>
<evidence type="ECO:0000313" key="2">
    <source>
        <dbReference type="EMBL" id="TNN81624.1"/>
    </source>
</evidence>
<reference evidence="2 3" key="1">
    <citation type="submission" date="2019-03" db="EMBL/GenBank/DDBJ databases">
        <title>First draft genome of Liparis tanakae, snailfish: a comprehensive survey of snailfish specific genes.</title>
        <authorList>
            <person name="Kim W."/>
            <person name="Song I."/>
            <person name="Jeong J.-H."/>
            <person name="Kim D."/>
            <person name="Kim S."/>
            <person name="Ryu S."/>
            <person name="Song J.Y."/>
            <person name="Lee S.K."/>
        </authorList>
    </citation>
    <scope>NUCLEOTIDE SEQUENCE [LARGE SCALE GENOMIC DNA]</scope>
    <source>
        <tissue evidence="2">Muscle</tissue>
    </source>
</reference>
<gene>
    <name evidence="2" type="ORF">EYF80_008070</name>
</gene>
<sequence length="78" mass="9078">MAKPNKQGDRHMRQGDLGNRVLDNEPWEKTDCIPSRDNSMVNTDASLWLLRTADVVQRAVDGSNTYRTDTHRHMRNRK</sequence>
<dbReference type="EMBL" id="SRLO01000045">
    <property type="protein sequence ID" value="TNN81624.1"/>
    <property type="molecule type" value="Genomic_DNA"/>
</dbReference>
<evidence type="ECO:0000313" key="3">
    <source>
        <dbReference type="Proteomes" id="UP000314294"/>
    </source>
</evidence>
<keyword evidence="3" id="KW-1185">Reference proteome</keyword>